<protein>
    <submittedName>
        <fullName evidence="4">Flagellar motor switch protein FliG</fullName>
    </submittedName>
</protein>
<dbReference type="SUPFAM" id="SSF48029">
    <property type="entry name" value="FliG"/>
    <property type="match status" value="3"/>
</dbReference>
<keyword evidence="4" id="KW-0969">Cilium</keyword>
<dbReference type="EMBL" id="FXUG01000006">
    <property type="protein sequence ID" value="SMP58963.1"/>
    <property type="molecule type" value="Genomic_DNA"/>
</dbReference>
<evidence type="ECO:0000313" key="4">
    <source>
        <dbReference type="EMBL" id="SMP58963.1"/>
    </source>
</evidence>
<sequence>MNATASHAEHEASRAASLRRIAIVLSSLPKPVASKLMSELGTEARRRVRQELINLVDVDPLERKRALESFTGTVKRQAAGSDDQHPSASSYETESVDEATFSAASRMAAGNPTHARNASSERSASSSHPTASHQQGGPEPATSSSSLGFLDRVNDDDLMSLLQNEHPQTKAVVLASIDPARAAQFLPRMTPNERQDMLSRIGRLQALPEEMLADLASSFQSRVEQMQSARNVNPLQQLLNEHQLASTGWDSSNAAQHVPATAAAVSPRLQAILAEMPTASTPNTSHHHSESGVDPNGALTQQFTSSGPNTSGHNTGHVTSRSPDNREAEQAGMAADRLRRITRDEGSSTVSQATPDPTTPETEMPETGMSTDDVHRELVQLPARKLCEALGRVDTRVAILALCGLPNQTADAAIGCLPRTQAKQVRQHLMSVGSMEIREIDRAKDLVAQAAQVRGRVEGTSDTKPATVAGPSTAASNQQAMAVA</sequence>
<reference evidence="4 5" key="1">
    <citation type="submission" date="2017-05" db="EMBL/GenBank/DDBJ databases">
        <authorList>
            <person name="Varghese N."/>
            <person name="Submissions S."/>
        </authorList>
    </citation>
    <scope>NUCLEOTIDE SEQUENCE [LARGE SCALE GENOMIC DNA]</scope>
    <source>
        <strain evidence="4 5">DSM 25457</strain>
    </source>
</reference>
<keyword evidence="5" id="KW-1185">Reference proteome</keyword>
<gene>
    <name evidence="4" type="ORF">SAMN06265222_106154</name>
</gene>
<organism evidence="4 5">
    <name type="scientific">Neorhodopirellula lusitana</name>
    <dbReference type="NCBI Taxonomy" id="445327"/>
    <lineage>
        <taxon>Bacteria</taxon>
        <taxon>Pseudomonadati</taxon>
        <taxon>Planctomycetota</taxon>
        <taxon>Planctomycetia</taxon>
        <taxon>Pirellulales</taxon>
        <taxon>Pirellulaceae</taxon>
        <taxon>Neorhodopirellula</taxon>
    </lineage>
</organism>
<dbReference type="Gene3D" id="1.10.220.30">
    <property type="match status" value="3"/>
</dbReference>
<feature type="region of interest" description="Disordered" evidence="1">
    <location>
        <begin position="279"/>
        <end position="370"/>
    </location>
</feature>
<dbReference type="Pfam" id="PF14841">
    <property type="entry name" value="FliG_M"/>
    <property type="match status" value="1"/>
</dbReference>
<keyword evidence="4" id="KW-0966">Cell projection</keyword>
<feature type="domain" description="Flagellar motor switch protein FliG C-terminal" evidence="2">
    <location>
        <begin position="377"/>
        <end position="451"/>
    </location>
</feature>
<dbReference type="PANTHER" id="PTHR30534">
    <property type="entry name" value="FLAGELLAR MOTOR SWITCH PROTEIN FLIG"/>
    <property type="match status" value="1"/>
</dbReference>
<dbReference type="Proteomes" id="UP001158067">
    <property type="component" value="Unassembled WGS sequence"/>
</dbReference>
<evidence type="ECO:0000256" key="1">
    <source>
        <dbReference type="SAM" id="MobiDB-lite"/>
    </source>
</evidence>
<proteinExistence type="predicted"/>
<evidence type="ECO:0000259" key="2">
    <source>
        <dbReference type="Pfam" id="PF01706"/>
    </source>
</evidence>
<evidence type="ECO:0000313" key="5">
    <source>
        <dbReference type="Proteomes" id="UP001158067"/>
    </source>
</evidence>
<dbReference type="InterPro" id="IPR023087">
    <property type="entry name" value="Flg_Motor_Flig_C"/>
</dbReference>
<comment type="caution">
    <text evidence="4">The sequence shown here is derived from an EMBL/GenBank/DDBJ whole genome shotgun (WGS) entry which is preliminary data.</text>
</comment>
<feature type="domain" description="Flagellar motor switch protein FliG middle" evidence="3">
    <location>
        <begin position="157"/>
        <end position="228"/>
    </location>
</feature>
<feature type="compositionally biased region" description="Basic and acidic residues" evidence="1">
    <location>
        <begin position="336"/>
        <end position="346"/>
    </location>
</feature>
<accession>A0ABY1Q449</accession>
<evidence type="ECO:0000259" key="3">
    <source>
        <dbReference type="Pfam" id="PF14841"/>
    </source>
</evidence>
<keyword evidence="4" id="KW-0282">Flagellum</keyword>
<feature type="region of interest" description="Disordered" evidence="1">
    <location>
        <begin position="456"/>
        <end position="484"/>
    </location>
</feature>
<name>A0ABY1Q449_9BACT</name>
<dbReference type="RefSeq" id="WP_283432903.1">
    <property type="nucleotide sequence ID" value="NZ_FXUG01000006.1"/>
</dbReference>
<dbReference type="InterPro" id="IPR011002">
    <property type="entry name" value="FliG_a-hlx"/>
</dbReference>
<dbReference type="InterPro" id="IPR000090">
    <property type="entry name" value="Flg_Motor_Flig"/>
</dbReference>
<dbReference type="InterPro" id="IPR032779">
    <property type="entry name" value="FliG_M"/>
</dbReference>
<feature type="compositionally biased region" description="Low complexity" evidence="1">
    <location>
        <begin position="114"/>
        <end position="133"/>
    </location>
</feature>
<feature type="region of interest" description="Disordered" evidence="1">
    <location>
        <begin position="74"/>
        <end position="150"/>
    </location>
</feature>
<dbReference type="Pfam" id="PF01706">
    <property type="entry name" value="FliG_C"/>
    <property type="match status" value="1"/>
</dbReference>
<feature type="compositionally biased region" description="Low complexity" evidence="1">
    <location>
        <begin position="354"/>
        <end position="367"/>
    </location>
</feature>
<feature type="compositionally biased region" description="Polar residues" evidence="1">
    <location>
        <begin position="473"/>
        <end position="484"/>
    </location>
</feature>
<dbReference type="PANTHER" id="PTHR30534:SF0">
    <property type="entry name" value="FLAGELLAR MOTOR SWITCH PROTEIN FLIG"/>
    <property type="match status" value="1"/>
</dbReference>
<feature type="compositionally biased region" description="Polar residues" evidence="1">
    <location>
        <begin position="298"/>
        <end position="322"/>
    </location>
</feature>